<dbReference type="SMART" id="SM00382">
    <property type="entry name" value="AAA"/>
    <property type="match status" value="1"/>
</dbReference>
<evidence type="ECO:0000313" key="7">
    <source>
        <dbReference type="Proteomes" id="UP000219336"/>
    </source>
</evidence>
<dbReference type="InterPro" id="IPR015860">
    <property type="entry name" value="ABC_transpr_TagH-like"/>
</dbReference>
<dbReference type="InterPro" id="IPR017871">
    <property type="entry name" value="ABC_transporter-like_CS"/>
</dbReference>
<dbReference type="Proteomes" id="UP000219336">
    <property type="component" value="Unassembled WGS sequence"/>
</dbReference>
<evidence type="ECO:0000256" key="2">
    <source>
        <dbReference type="ARBA" id="ARBA00022448"/>
    </source>
</evidence>
<dbReference type="InterPro" id="IPR050683">
    <property type="entry name" value="Bact_Polysacc_Export_ATP-bd"/>
</dbReference>
<evidence type="ECO:0000256" key="1">
    <source>
        <dbReference type="ARBA" id="ARBA00005417"/>
    </source>
</evidence>
<dbReference type="EMBL" id="OANU01000073">
    <property type="protein sequence ID" value="SNX49761.1"/>
    <property type="molecule type" value="Genomic_DNA"/>
</dbReference>
<dbReference type="OrthoDB" id="9778870at2"/>
<dbReference type="Gene3D" id="3.40.50.300">
    <property type="entry name" value="P-loop containing nucleotide triphosphate hydrolases"/>
    <property type="match status" value="1"/>
</dbReference>
<keyword evidence="3" id="KW-0547">Nucleotide-binding</keyword>
<dbReference type="InterPro" id="IPR003593">
    <property type="entry name" value="AAA+_ATPase"/>
</dbReference>
<sequence>MSSNPVISVEKVSKCYHVYDKPSSRLKQLVIPKFKKLLNQDCQQYYSEFSALSDIDFNIYRGETVGIIGRNGSGKSTLLQMICGTLWPTSGEIKVQGRVAALLELGSGFNPEFTGHDNIFMNATILGLTKQDILERYDDIVKFADIGDFIHQPVKSYSSGMMVRLAFAVIAHVDADILVIDEALAVGDAFFTQKCMRFLRKFMQTGTILFVSHDTAAVKSLCDRVIWINQGKLVEDGSPKEVCERYHQKLYDEQQVTEVKNDDIYSTSESKIDVEYYDQRDDFINSSNLRNDLKIFEFDENADSFGTGGAKIINVALIDTNTRPLSWCVGGEKVSLKIEMLALSNIKSPIVGFFVNNQFGQAIFGENTYISCIDKSYNYQNGDRFLAEFSFHMPRLPAGDYSITIGLADGTQQEHVQLQWMHDALIFKADSSSVSTGIVAIPMQNIELKDFEE</sequence>
<feature type="domain" description="ABC transporter" evidence="5">
    <location>
        <begin position="37"/>
        <end position="255"/>
    </location>
</feature>
<dbReference type="Pfam" id="PF00005">
    <property type="entry name" value="ABC_tran"/>
    <property type="match status" value="1"/>
</dbReference>
<dbReference type="Pfam" id="PF14524">
    <property type="entry name" value="Wzt_C"/>
    <property type="match status" value="1"/>
</dbReference>
<dbReference type="PROSITE" id="PS00211">
    <property type="entry name" value="ABC_TRANSPORTER_1"/>
    <property type="match status" value="1"/>
</dbReference>
<dbReference type="GO" id="GO:0016020">
    <property type="term" value="C:membrane"/>
    <property type="evidence" value="ECO:0007669"/>
    <property type="project" value="InterPro"/>
</dbReference>
<keyword evidence="2" id="KW-0813">Transport</keyword>
<dbReference type="Gene3D" id="2.70.50.60">
    <property type="entry name" value="abc- transporter (atp binding component) like domain"/>
    <property type="match status" value="1"/>
</dbReference>
<dbReference type="CDD" id="cd10147">
    <property type="entry name" value="Wzt_C-like"/>
    <property type="match status" value="1"/>
</dbReference>
<keyword evidence="7" id="KW-1185">Reference proteome</keyword>
<dbReference type="SUPFAM" id="SSF52540">
    <property type="entry name" value="P-loop containing nucleoside triphosphate hydrolases"/>
    <property type="match status" value="1"/>
</dbReference>
<keyword evidence="4 6" id="KW-0067">ATP-binding</keyword>
<dbReference type="InterPro" id="IPR003439">
    <property type="entry name" value="ABC_transporter-like_ATP-bd"/>
</dbReference>
<name>A0A240EMN6_9VIBR</name>
<proteinExistence type="inferred from homology"/>
<dbReference type="GO" id="GO:0140359">
    <property type="term" value="F:ABC-type transporter activity"/>
    <property type="evidence" value="ECO:0007669"/>
    <property type="project" value="InterPro"/>
</dbReference>
<dbReference type="PROSITE" id="PS50893">
    <property type="entry name" value="ABC_TRANSPORTER_2"/>
    <property type="match status" value="1"/>
</dbReference>
<evidence type="ECO:0000256" key="4">
    <source>
        <dbReference type="ARBA" id="ARBA00022840"/>
    </source>
</evidence>
<accession>A0A240EMN6</accession>
<reference evidence="7" key="1">
    <citation type="submission" date="2016-06" db="EMBL/GenBank/DDBJ databases">
        <authorList>
            <person name="Rodrigo-Torres L."/>
            <person name="Arahal R.D."/>
            <person name="Lucena T."/>
        </authorList>
    </citation>
    <scope>NUCLEOTIDE SEQUENCE [LARGE SCALE GENOMIC DNA]</scope>
    <source>
        <strain evidence="7">CECT8203</strain>
    </source>
</reference>
<dbReference type="EC" id="3.6.3.40" evidence="6"/>
<evidence type="ECO:0000259" key="5">
    <source>
        <dbReference type="PROSITE" id="PS50893"/>
    </source>
</evidence>
<dbReference type="InterPro" id="IPR027417">
    <property type="entry name" value="P-loop_NTPase"/>
</dbReference>
<gene>
    <name evidence="6" type="primary">tagH</name>
    <name evidence="6" type="ORF">VTH8203_03409</name>
</gene>
<keyword evidence="6" id="KW-0378">Hydrolase</keyword>
<dbReference type="CDD" id="cd03220">
    <property type="entry name" value="ABC_KpsT_Wzt"/>
    <property type="match status" value="1"/>
</dbReference>
<comment type="similarity">
    <text evidence="1">Belongs to the ABC transporter superfamily.</text>
</comment>
<evidence type="ECO:0000256" key="3">
    <source>
        <dbReference type="ARBA" id="ARBA00022741"/>
    </source>
</evidence>
<protein>
    <submittedName>
        <fullName evidence="6">Teichoic acids export ATP-binding protein TagH</fullName>
        <ecNumber evidence="6">3.6.3.40</ecNumber>
    </submittedName>
</protein>
<dbReference type="InterPro" id="IPR029439">
    <property type="entry name" value="Wzt_C"/>
</dbReference>
<dbReference type="GO" id="GO:0005524">
    <property type="term" value="F:ATP binding"/>
    <property type="evidence" value="ECO:0007669"/>
    <property type="project" value="UniProtKB-KW"/>
</dbReference>
<dbReference type="GO" id="GO:0016887">
    <property type="term" value="F:ATP hydrolysis activity"/>
    <property type="evidence" value="ECO:0007669"/>
    <property type="project" value="InterPro"/>
</dbReference>
<dbReference type="PANTHER" id="PTHR46743:SF2">
    <property type="entry name" value="TEICHOIC ACIDS EXPORT ATP-BINDING PROTEIN TAGH"/>
    <property type="match status" value="1"/>
</dbReference>
<dbReference type="PANTHER" id="PTHR46743">
    <property type="entry name" value="TEICHOIC ACIDS EXPORT ATP-BINDING PROTEIN TAGH"/>
    <property type="match status" value="1"/>
</dbReference>
<evidence type="ECO:0000313" key="6">
    <source>
        <dbReference type="EMBL" id="SNX49761.1"/>
    </source>
</evidence>
<dbReference type="AlphaFoldDB" id="A0A240EMN6"/>
<dbReference type="RefSeq" id="WP_096994765.1">
    <property type="nucleotide sequence ID" value="NZ_JBHSII010000001.1"/>
</dbReference>
<organism evidence="6 7">
    <name type="scientific">Vibrio thalassae</name>
    <dbReference type="NCBI Taxonomy" id="1243014"/>
    <lineage>
        <taxon>Bacteria</taxon>
        <taxon>Pseudomonadati</taxon>
        <taxon>Pseudomonadota</taxon>
        <taxon>Gammaproteobacteria</taxon>
        <taxon>Vibrionales</taxon>
        <taxon>Vibrionaceae</taxon>
        <taxon>Vibrio</taxon>
    </lineage>
</organism>